<feature type="non-terminal residue" evidence="8">
    <location>
        <position position="1"/>
    </location>
</feature>
<dbReference type="PROSITE" id="PS51296">
    <property type="entry name" value="RIESKE"/>
    <property type="match status" value="1"/>
</dbReference>
<dbReference type="InterPro" id="IPR001663">
    <property type="entry name" value="Rng_hydr_dOase-A"/>
</dbReference>
<evidence type="ECO:0000256" key="4">
    <source>
        <dbReference type="ARBA" id="ARBA00023002"/>
    </source>
</evidence>
<accession>A0A382KJL8</accession>
<dbReference type="Pfam" id="PF00355">
    <property type="entry name" value="Rieske"/>
    <property type="match status" value="1"/>
</dbReference>
<dbReference type="InterPro" id="IPR036922">
    <property type="entry name" value="Rieske_2Fe-2S_sf"/>
</dbReference>
<dbReference type="GO" id="GO:0016491">
    <property type="term" value="F:oxidoreductase activity"/>
    <property type="evidence" value="ECO:0007669"/>
    <property type="project" value="UniProtKB-KW"/>
</dbReference>
<keyword evidence="4" id="KW-0560">Oxidoreductase</keyword>
<proteinExistence type="predicted"/>
<sequence length="296" mass="33772">VRVCLEPVLRGRAVGLAAEREYSLMSEELDQRLFDRFDQQGEVRHGLPAVAYTDTEFFWLEARYLFASSWAFVAFAHDLIRVGDVAPITVAGKPVLLVRSSQDRIRAFHNVCRHRNLKLVDQPGHCSGLITCPYHRWSYDLEGQLRLAPYFGGEKTSLPDGFRLEDNGLEEISCTTFHDWIFVNLDANPQDFESFLAPLRRQLDGFRPDEFVPVATIEFGEIRCNWKLLMENFIEPYHVQFVHKTTTSQPLEDHFVVIDGHCLGSAVELTPEQQDGSIPDTLGVSSRYLALFPNLV</sequence>
<dbReference type="CDD" id="cd00680">
    <property type="entry name" value="RHO_alpha_C"/>
    <property type="match status" value="1"/>
</dbReference>
<dbReference type="GO" id="GO:0051537">
    <property type="term" value="F:2 iron, 2 sulfur cluster binding"/>
    <property type="evidence" value="ECO:0007669"/>
    <property type="project" value="UniProtKB-KW"/>
</dbReference>
<evidence type="ECO:0000256" key="6">
    <source>
        <dbReference type="ARBA" id="ARBA00023014"/>
    </source>
</evidence>
<dbReference type="CDD" id="cd03469">
    <property type="entry name" value="Rieske_RO_Alpha_N"/>
    <property type="match status" value="1"/>
</dbReference>
<dbReference type="Gene3D" id="2.102.10.10">
    <property type="entry name" value="Rieske [2Fe-2S] iron-sulphur domain"/>
    <property type="match status" value="1"/>
</dbReference>
<evidence type="ECO:0000259" key="7">
    <source>
        <dbReference type="PROSITE" id="PS51296"/>
    </source>
</evidence>
<evidence type="ECO:0000256" key="3">
    <source>
        <dbReference type="ARBA" id="ARBA00022723"/>
    </source>
</evidence>
<name>A0A382KJL8_9ZZZZ</name>
<evidence type="ECO:0000256" key="1">
    <source>
        <dbReference type="ARBA" id="ARBA00001962"/>
    </source>
</evidence>
<dbReference type="PANTHER" id="PTHR43756">
    <property type="entry name" value="CHOLINE MONOOXYGENASE, CHLOROPLASTIC"/>
    <property type="match status" value="1"/>
</dbReference>
<evidence type="ECO:0000256" key="2">
    <source>
        <dbReference type="ARBA" id="ARBA00022714"/>
    </source>
</evidence>
<dbReference type="InterPro" id="IPR015879">
    <property type="entry name" value="Ring_hydroxy_dOase_asu_C_dom"/>
</dbReference>
<keyword evidence="3" id="KW-0479">Metal-binding</keyword>
<dbReference type="PANTHER" id="PTHR43756:SF5">
    <property type="entry name" value="CHOLINE MONOOXYGENASE, CHLOROPLASTIC"/>
    <property type="match status" value="1"/>
</dbReference>
<keyword evidence="2" id="KW-0001">2Fe-2S</keyword>
<dbReference type="PRINTS" id="PR00090">
    <property type="entry name" value="RNGDIOXGNASE"/>
</dbReference>
<dbReference type="Pfam" id="PF00848">
    <property type="entry name" value="Ring_hydroxyl_A"/>
    <property type="match status" value="1"/>
</dbReference>
<evidence type="ECO:0000313" key="8">
    <source>
        <dbReference type="EMBL" id="SVC24648.1"/>
    </source>
</evidence>
<feature type="non-terminal residue" evidence="8">
    <location>
        <position position="296"/>
    </location>
</feature>
<comment type="cofactor">
    <cofactor evidence="1">
        <name>Fe cation</name>
        <dbReference type="ChEBI" id="CHEBI:24875"/>
    </cofactor>
</comment>
<dbReference type="SUPFAM" id="SSF55961">
    <property type="entry name" value="Bet v1-like"/>
    <property type="match status" value="1"/>
</dbReference>
<protein>
    <recommendedName>
        <fullName evidence="7">Rieske domain-containing protein</fullName>
    </recommendedName>
</protein>
<evidence type="ECO:0000256" key="5">
    <source>
        <dbReference type="ARBA" id="ARBA00023004"/>
    </source>
</evidence>
<reference evidence="8" key="1">
    <citation type="submission" date="2018-05" db="EMBL/GenBank/DDBJ databases">
        <authorList>
            <person name="Lanie J.A."/>
            <person name="Ng W.-L."/>
            <person name="Kazmierczak K.M."/>
            <person name="Andrzejewski T.M."/>
            <person name="Davidsen T.M."/>
            <person name="Wayne K.J."/>
            <person name="Tettelin H."/>
            <person name="Glass J.I."/>
            <person name="Rusch D."/>
            <person name="Podicherti R."/>
            <person name="Tsui H.-C.T."/>
            <person name="Winkler M.E."/>
        </authorList>
    </citation>
    <scope>NUCLEOTIDE SEQUENCE</scope>
</reference>
<dbReference type="GO" id="GO:0005506">
    <property type="term" value="F:iron ion binding"/>
    <property type="evidence" value="ECO:0007669"/>
    <property type="project" value="InterPro"/>
</dbReference>
<feature type="domain" description="Rieske" evidence="7">
    <location>
        <begin position="70"/>
        <end position="178"/>
    </location>
</feature>
<keyword evidence="5" id="KW-0408">Iron</keyword>
<dbReference type="Gene3D" id="3.90.380.10">
    <property type="entry name" value="Naphthalene 1,2-dioxygenase Alpha Subunit, Chain A, domain 1"/>
    <property type="match status" value="1"/>
</dbReference>
<organism evidence="8">
    <name type="scientific">marine metagenome</name>
    <dbReference type="NCBI Taxonomy" id="408172"/>
    <lineage>
        <taxon>unclassified sequences</taxon>
        <taxon>metagenomes</taxon>
        <taxon>ecological metagenomes</taxon>
    </lineage>
</organism>
<dbReference type="AlphaFoldDB" id="A0A382KJL8"/>
<dbReference type="InterPro" id="IPR017941">
    <property type="entry name" value="Rieske_2Fe-2S"/>
</dbReference>
<dbReference type="SUPFAM" id="SSF50022">
    <property type="entry name" value="ISP domain"/>
    <property type="match status" value="1"/>
</dbReference>
<gene>
    <name evidence="8" type="ORF">METZ01_LOCUS277502</name>
</gene>
<keyword evidence="6" id="KW-0411">Iron-sulfur</keyword>
<dbReference type="EMBL" id="UINC01081108">
    <property type="protein sequence ID" value="SVC24648.1"/>
    <property type="molecule type" value="Genomic_DNA"/>
</dbReference>